<dbReference type="PANTHER" id="PTHR47970">
    <property type="entry name" value="KINESIN-LIKE PROTEIN KIF11"/>
    <property type="match status" value="1"/>
</dbReference>
<comment type="subcellular location">
    <subcellularLocation>
        <location evidence="1">Cytoplasm</location>
        <location evidence="1">Cytoskeleton</location>
    </subcellularLocation>
</comment>
<dbReference type="GO" id="GO:0008574">
    <property type="term" value="F:plus-end-directed microtubule motor activity"/>
    <property type="evidence" value="ECO:0007669"/>
    <property type="project" value="TreeGrafter"/>
</dbReference>
<keyword evidence="3" id="KW-0479">Metal-binding</keyword>
<dbReference type="GO" id="GO:0005509">
    <property type="term" value="F:calcium ion binding"/>
    <property type="evidence" value="ECO:0007669"/>
    <property type="project" value="InterPro"/>
</dbReference>
<feature type="non-terminal residue" evidence="13">
    <location>
        <position position="1"/>
    </location>
</feature>
<comment type="caution">
    <text evidence="13">The sequence shown here is derived from an EMBL/GenBank/DDBJ whole genome shotgun (WGS) entry which is preliminary data.</text>
</comment>
<evidence type="ECO:0000313" key="13">
    <source>
        <dbReference type="EMBL" id="OQS02593.1"/>
    </source>
</evidence>
<evidence type="ECO:0000259" key="11">
    <source>
        <dbReference type="PROSITE" id="PS50222"/>
    </source>
</evidence>
<dbReference type="OrthoDB" id="70697at2759"/>
<name>A0A1V9ZX45_9STRA</name>
<feature type="region of interest" description="Disordered" evidence="10">
    <location>
        <begin position="1212"/>
        <end position="1241"/>
    </location>
</feature>
<dbReference type="PROSITE" id="PS50865">
    <property type="entry name" value="ZF_MYND_2"/>
    <property type="match status" value="1"/>
</dbReference>
<dbReference type="PROSITE" id="PS00018">
    <property type="entry name" value="EF_HAND_1"/>
    <property type="match status" value="1"/>
</dbReference>
<feature type="coiled-coil region" evidence="9">
    <location>
        <begin position="278"/>
        <end position="312"/>
    </location>
</feature>
<organism evidence="13 14">
    <name type="scientific">Thraustotheca clavata</name>
    <dbReference type="NCBI Taxonomy" id="74557"/>
    <lineage>
        <taxon>Eukaryota</taxon>
        <taxon>Sar</taxon>
        <taxon>Stramenopiles</taxon>
        <taxon>Oomycota</taxon>
        <taxon>Saprolegniomycetes</taxon>
        <taxon>Saprolegniales</taxon>
        <taxon>Achlyaceae</taxon>
        <taxon>Thraustotheca</taxon>
    </lineage>
</organism>
<dbReference type="InterPro" id="IPR018247">
    <property type="entry name" value="EF_Hand_1_Ca_BS"/>
</dbReference>
<dbReference type="EMBL" id="JNBS01001107">
    <property type="protein sequence ID" value="OQS02593.1"/>
    <property type="molecule type" value="Genomic_DNA"/>
</dbReference>
<evidence type="ECO:0000256" key="5">
    <source>
        <dbReference type="ARBA" id="ARBA00022833"/>
    </source>
</evidence>
<gene>
    <name evidence="13" type="ORF">THRCLA_05051</name>
</gene>
<dbReference type="PANTHER" id="PTHR47970:SF12">
    <property type="entry name" value="KINESIN FAMILY MEMBER 11"/>
    <property type="match status" value="1"/>
</dbReference>
<dbReference type="Gene3D" id="6.10.140.2220">
    <property type="match status" value="1"/>
</dbReference>
<evidence type="ECO:0000259" key="12">
    <source>
        <dbReference type="PROSITE" id="PS50865"/>
    </source>
</evidence>
<evidence type="ECO:0000256" key="6">
    <source>
        <dbReference type="ARBA" id="ARBA00023175"/>
    </source>
</evidence>
<evidence type="ECO:0000256" key="8">
    <source>
        <dbReference type="PROSITE-ProRule" id="PRU00134"/>
    </source>
</evidence>
<evidence type="ECO:0000256" key="1">
    <source>
        <dbReference type="ARBA" id="ARBA00004245"/>
    </source>
</evidence>
<dbReference type="InterPro" id="IPR002893">
    <property type="entry name" value="Znf_MYND"/>
</dbReference>
<feature type="domain" description="EF-hand" evidence="11">
    <location>
        <begin position="887"/>
        <end position="922"/>
    </location>
</feature>
<feature type="region of interest" description="Disordered" evidence="10">
    <location>
        <begin position="1002"/>
        <end position="1039"/>
    </location>
</feature>
<keyword evidence="4 8" id="KW-0863">Zinc-finger</keyword>
<keyword evidence="9" id="KW-0175">Coiled coil</keyword>
<dbReference type="GO" id="GO:0005876">
    <property type="term" value="C:spindle microtubule"/>
    <property type="evidence" value="ECO:0007669"/>
    <property type="project" value="TreeGrafter"/>
</dbReference>
<evidence type="ECO:0000256" key="4">
    <source>
        <dbReference type="ARBA" id="ARBA00022771"/>
    </source>
</evidence>
<keyword evidence="14" id="KW-1185">Reference proteome</keyword>
<keyword evidence="2" id="KW-0963">Cytoplasm</keyword>
<feature type="domain" description="MYND-type" evidence="12">
    <location>
        <begin position="632"/>
        <end position="670"/>
    </location>
</feature>
<dbReference type="SUPFAM" id="SSF144232">
    <property type="entry name" value="HIT/MYND zinc finger-like"/>
    <property type="match status" value="1"/>
</dbReference>
<keyword evidence="7" id="KW-0206">Cytoskeleton</keyword>
<dbReference type="InterPro" id="IPR047149">
    <property type="entry name" value="KIF11-like"/>
</dbReference>
<feature type="compositionally biased region" description="Low complexity" evidence="10">
    <location>
        <begin position="1025"/>
        <end position="1038"/>
    </location>
</feature>
<feature type="coiled-coil region" evidence="9">
    <location>
        <begin position="140"/>
        <end position="174"/>
    </location>
</feature>
<evidence type="ECO:0000313" key="14">
    <source>
        <dbReference type="Proteomes" id="UP000243217"/>
    </source>
</evidence>
<dbReference type="InterPro" id="IPR002048">
    <property type="entry name" value="EF_hand_dom"/>
</dbReference>
<feature type="compositionally biased region" description="Basic residues" evidence="10">
    <location>
        <begin position="1212"/>
        <end position="1232"/>
    </location>
</feature>
<dbReference type="GO" id="GO:0072686">
    <property type="term" value="C:mitotic spindle"/>
    <property type="evidence" value="ECO:0007669"/>
    <property type="project" value="TreeGrafter"/>
</dbReference>
<dbReference type="STRING" id="74557.A0A1V9ZX45"/>
<accession>A0A1V9ZX45</accession>
<feature type="coiled-coil region" evidence="9">
    <location>
        <begin position="405"/>
        <end position="523"/>
    </location>
</feature>
<evidence type="ECO:0000256" key="10">
    <source>
        <dbReference type="SAM" id="MobiDB-lite"/>
    </source>
</evidence>
<dbReference type="GO" id="GO:0008270">
    <property type="term" value="F:zinc ion binding"/>
    <property type="evidence" value="ECO:0007669"/>
    <property type="project" value="UniProtKB-KW"/>
</dbReference>
<evidence type="ECO:0000256" key="3">
    <source>
        <dbReference type="ARBA" id="ARBA00022723"/>
    </source>
</evidence>
<dbReference type="GO" id="GO:0051231">
    <property type="term" value="P:spindle elongation"/>
    <property type="evidence" value="ECO:0007669"/>
    <property type="project" value="TreeGrafter"/>
</dbReference>
<dbReference type="GO" id="GO:0090307">
    <property type="term" value="P:mitotic spindle assembly"/>
    <property type="evidence" value="ECO:0007669"/>
    <property type="project" value="TreeGrafter"/>
</dbReference>
<dbReference type="Proteomes" id="UP000243217">
    <property type="component" value="Unassembled WGS sequence"/>
</dbReference>
<dbReference type="Pfam" id="PF01753">
    <property type="entry name" value="zf-MYND"/>
    <property type="match status" value="1"/>
</dbReference>
<proteinExistence type="predicted"/>
<sequence length="1282" mass="142935">HETSVTEHSTSAAALEAKLADAKSQCALFEKRLAAAVEADTQLRGEYASKIHVLEAKITEAENERGAAEALLVAARAEQAAFVLEAEEQHASLETQLHEAMDLHHSANGELAEGVLALEAKLVESTKAFEVAKVEHAARVQTLQENLDAASASYELAKAECVALNAKMAEHLAEHEASVANHVATTRSLETKLSDVSAAHEKALCAHEANIHDLQSKLAEAEAHGVAIEAELANARTMHDVAVATWEAQCAAQELTCKAHSDELVVARDTCKDYEERIVARDSKIDVLEKQLVDLEAQLKQSQTDLAAAADAIAAHLSTISGLEEQMRLHAEEHRKSSEEATLDFETKLAAKDAELSAQNVQLVAATQDNEKQSAQMKDMATTMAEQIAKILVLEATVEKDLTHVAQLESEKADVQSQLHVLEGRVQEEVAAAAKLTAQASKLEDQLREAHDNIKHIESDRAAIAQALVDEKVSVTTLKVSLDALEARMQKAEIESAQTSQQLKEKAVSLATIENNYKQLQETYTTKSNMAFELKLLVAERDHEIAALKSELQGNGTRPRVDSTQSWRSGFGDLPGQLEEEVKQQQMLTQKIRSLVLQCRLLVPPTILLQVHNIHVITSIHFITCLYNSMRCALCMKDGAAKQCSRCARASYCSRECQIRHWNAGHKKVCAARPLLLFPPEEGLPPMYPAAPGWLSTPEAFITSLGDVAYLPHVAQEYIDDRERNNCIRYLRHYYKKLPCGLTEPLPFKEHVDHFKHVGFDLESRRPPAVLDNGAWTYESILSVIGTPELFPKSQRAQAPYLIPRCKICRSECTSECACGVNYCSRDCQRYHYKRHRKACAATMQKFEYASQLNSKYWEQQKDEDERDVMEKQEINATPDNPQLKSILDKWWESALALLDCDHNGTIERDEYVNLYKRLVYGTSRMYGKKAKLSGDLDTLIEEDWQRDSGGQLSMDKSRLSDSVYELAEIWARGQKVEAYVEFLTELHEYVFVSYTDDGVRRKKTPPTKAIKSSTYKPPKTPAISKPKTPQTPKTPSKLPATKVVVPSVTTHRTPIPVTPPDILILDNASKLSPRFSPPPKAPINPTIAEEVVIEQPVQQAPPVADTKLYNSVEARIALQERIEACQKLLQPLTRVSEIAWLRCTAREDNEVVGDNLITALEITGEQVCQKLKLAIESAESAHIQDLTVYVEDAERDVHLYEALVTELAKESKKKQKTQSKSKEPKKLRKQRPPMPATHNEMCFGQHTITYDLPSMKSYVVQVAPSYAAYKKQSGTLKHYPK</sequence>
<evidence type="ECO:0000256" key="9">
    <source>
        <dbReference type="SAM" id="Coils"/>
    </source>
</evidence>
<dbReference type="PROSITE" id="PS50222">
    <property type="entry name" value="EF_HAND_2"/>
    <property type="match status" value="1"/>
</dbReference>
<feature type="coiled-coil region" evidence="9">
    <location>
        <begin position="5"/>
        <end position="103"/>
    </location>
</feature>
<keyword evidence="5" id="KW-0862">Zinc</keyword>
<evidence type="ECO:0000256" key="2">
    <source>
        <dbReference type="ARBA" id="ARBA00022490"/>
    </source>
</evidence>
<evidence type="ECO:0000256" key="7">
    <source>
        <dbReference type="ARBA" id="ARBA00023212"/>
    </source>
</evidence>
<protein>
    <submittedName>
        <fullName evidence="13">Uncharacterized protein</fullName>
    </submittedName>
</protein>
<dbReference type="SUPFAM" id="SSF57997">
    <property type="entry name" value="Tropomyosin"/>
    <property type="match status" value="1"/>
</dbReference>
<keyword evidence="6" id="KW-0505">Motor protein</keyword>
<dbReference type="PROSITE" id="PS01360">
    <property type="entry name" value="ZF_MYND_1"/>
    <property type="match status" value="1"/>
</dbReference>
<reference evidence="13 14" key="1">
    <citation type="journal article" date="2014" name="Genome Biol. Evol.">
        <title>The secreted proteins of Achlya hypogyna and Thraustotheca clavata identify the ancestral oomycete secretome and reveal gene acquisitions by horizontal gene transfer.</title>
        <authorList>
            <person name="Misner I."/>
            <person name="Blouin N."/>
            <person name="Leonard G."/>
            <person name="Richards T.A."/>
            <person name="Lane C.E."/>
        </authorList>
    </citation>
    <scope>NUCLEOTIDE SEQUENCE [LARGE SCALE GENOMIC DNA]</scope>
    <source>
        <strain evidence="13 14">ATCC 34112</strain>
    </source>
</reference>